<dbReference type="SUPFAM" id="SSF57889">
    <property type="entry name" value="Cysteine-rich domain"/>
    <property type="match status" value="2"/>
</dbReference>
<keyword evidence="1" id="KW-0677">Repeat</keyword>
<dbReference type="EMBL" id="LR881469">
    <property type="protein sequence ID" value="CAD5326854.1"/>
    <property type="molecule type" value="Genomic_DNA"/>
</dbReference>
<evidence type="ECO:0000313" key="4">
    <source>
        <dbReference type="Proteomes" id="UP000516314"/>
    </source>
</evidence>
<dbReference type="Proteomes" id="UP000516314">
    <property type="component" value="Chromosome 4"/>
</dbReference>
<dbReference type="PANTHER" id="PTHR32410">
    <property type="entry name" value="CYSTEINE/HISTIDINE-RICH C1 DOMAIN FAMILY PROTEIN"/>
    <property type="match status" value="1"/>
</dbReference>
<accession>A0A7G2EVD9</accession>
<feature type="domain" description="DC1" evidence="2">
    <location>
        <begin position="36"/>
        <end position="79"/>
    </location>
</feature>
<evidence type="ECO:0000259" key="2">
    <source>
        <dbReference type="Pfam" id="PF03107"/>
    </source>
</evidence>
<dbReference type="InterPro" id="IPR004146">
    <property type="entry name" value="DC1"/>
</dbReference>
<gene>
    <name evidence="3" type="ORF">AT9943_LOCUS14591</name>
</gene>
<dbReference type="Pfam" id="PF03107">
    <property type="entry name" value="C1_2"/>
    <property type="match status" value="1"/>
</dbReference>
<protein>
    <submittedName>
        <fullName evidence="3">(thale cress) hypothetical protein</fullName>
    </submittedName>
</protein>
<name>A0A7G2EVD9_ARATH</name>
<evidence type="ECO:0000256" key="1">
    <source>
        <dbReference type="ARBA" id="ARBA00022737"/>
    </source>
</evidence>
<dbReference type="InterPro" id="IPR053192">
    <property type="entry name" value="Vacuole_Formation_Reg"/>
</dbReference>
<proteinExistence type="predicted"/>
<evidence type="ECO:0000313" key="3">
    <source>
        <dbReference type="EMBL" id="CAD5326854.1"/>
    </source>
</evidence>
<reference evidence="3 4" key="1">
    <citation type="submission" date="2020-09" db="EMBL/GenBank/DDBJ databases">
        <authorList>
            <person name="Ashkenazy H."/>
        </authorList>
    </citation>
    <scope>NUCLEOTIDE SEQUENCE [LARGE SCALE GENOMIC DNA]</scope>
    <source>
        <strain evidence="4">cv. Cdm-0</strain>
    </source>
</reference>
<dbReference type="InterPro" id="IPR046349">
    <property type="entry name" value="C1-like_sf"/>
</dbReference>
<dbReference type="AlphaFoldDB" id="A0A7G2EVD9"/>
<organism evidence="3 4">
    <name type="scientific">Arabidopsis thaliana</name>
    <name type="common">Mouse-ear cress</name>
    <dbReference type="NCBI Taxonomy" id="3702"/>
    <lineage>
        <taxon>Eukaryota</taxon>
        <taxon>Viridiplantae</taxon>
        <taxon>Streptophyta</taxon>
        <taxon>Embryophyta</taxon>
        <taxon>Tracheophyta</taxon>
        <taxon>Spermatophyta</taxon>
        <taxon>Magnoliopsida</taxon>
        <taxon>eudicotyledons</taxon>
        <taxon>Gunneridae</taxon>
        <taxon>Pentapetalae</taxon>
        <taxon>rosids</taxon>
        <taxon>malvids</taxon>
        <taxon>Brassicales</taxon>
        <taxon>Brassicaceae</taxon>
        <taxon>Camelineae</taxon>
        <taxon>Arabidopsis</taxon>
    </lineage>
</organism>
<sequence length="194" mass="21742">MASEGVSLPLIHDLKKGDCSGRLECVDHASESIVHPFHPIHSLRLLSKPGRGCDICGRGIRGLSYNCETCGFDMDLYCAMYPPPEVIDISETHPHKLTIHKKLIKFDCGDKCGRNGYGYPYKCHECELNFHVDCVWHPSDLKHPLEVNHPYHALHPLKPLAARLPDYSDGKCRLCGNLEPPHKNTVALLIALMK</sequence>
<dbReference type="PANTHER" id="PTHR32410:SF154">
    <property type="entry name" value="CHP-RICH ZINC FINGER PROTEIN-LIKE-RELATED"/>
    <property type="match status" value="1"/>
</dbReference>